<dbReference type="SUPFAM" id="SSF159501">
    <property type="entry name" value="EreA/ChaN-like"/>
    <property type="match status" value="1"/>
</dbReference>
<dbReference type="AlphaFoldDB" id="A0A377HPN5"/>
<dbReference type="RefSeq" id="WP_005503577.1">
    <property type="nucleotide sequence ID" value="NZ_CABMOB010000001.1"/>
</dbReference>
<dbReference type="Gene3D" id="3.40.50.11550">
    <property type="match status" value="1"/>
</dbReference>
<evidence type="ECO:0000259" key="2">
    <source>
        <dbReference type="Pfam" id="PF04187"/>
    </source>
</evidence>
<dbReference type="InterPro" id="IPR016773">
    <property type="entry name" value="Fe3_uptake_reg_CjrA_prd"/>
</dbReference>
<organism evidence="3 4">
    <name type="scientific">Grimontia hollisae</name>
    <name type="common">Vibrio hollisae</name>
    <dbReference type="NCBI Taxonomy" id="673"/>
    <lineage>
        <taxon>Bacteria</taxon>
        <taxon>Pseudomonadati</taxon>
        <taxon>Pseudomonadota</taxon>
        <taxon>Gammaproteobacteria</taxon>
        <taxon>Vibrionales</taxon>
        <taxon>Vibrionaceae</taxon>
        <taxon>Grimontia</taxon>
    </lineage>
</organism>
<dbReference type="InterPro" id="IPR007314">
    <property type="entry name" value="Cofac_haem-bd_dom"/>
</dbReference>
<dbReference type="EMBL" id="UGHD01000002">
    <property type="protein sequence ID" value="STO58129.1"/>
    <property type="molecule type" value="Genomic_DNA"/>
</dbReference>
<sequence length="319" mass="34807">MPIRSLSTALLILSLTGCAYPLSTQEISPPAGTLYDYHIESSAGVPYSLKALADAVTDADVVLVGEWHSHPGVHLFQTQFLAALASRHSNTALSMEQFTRQDQSVIDGYLAGEFGESSLLGSTRQWSNYEGSYRPLVEYAKAHSLPVVAANAPAEIVRCIAREGKGYLERLPAEKRRLVADTLHDGDSPYKEKFLATLFHGDEEKNGNQYLAQLAWDDTMAESIVHFLADNPGYKVMHIAGAFHVEGGLGIAARISARNPDLKIAIISPQSEDAPLGSDVNDYRLVVHPLPPQWLTDEEMHAALKTMRHTNAAKAATCE</sequence>
<evidence type="ECO:0000313" key="3">
    <source>
        <dbReference type="EMBL" id="STO58129.1"/>
    </source>
</evidence>
<dbReference type="GeneID" id="58896996"/>
<evidence type="ECO:0000256" key="1">
    <source>
        <dbReference type="SAM" id="SignalP"/>
    </source>
</evidence>
<reference evidence="3 4" key="1">
    <citation type="submission" date="2018-06" db="EMBL/GenBank/DDBJ databases">
        <authorList>
            <consortium name="Pathogen Informatics"/>
            <person name="Doyle S."/>
        </authorList>
    </citation>
    <scope>NUCLEOTIDE SEQUENCE [LARGE SCALE GENOMIC DNA]</scope>
    <source>
        <strain evidence="3 4">NCTC11645</strain>
    </source>
</reference>
<dbReference type="PROSITE" id="PS51257">
    <property type="entry name" value="PROKAR_LIPOPROTEIN"/>
    <property type="match status" value="1"/>
</dbReference>
<name>A0A377HPN5_GRIHO</name>
<evidence type="ECO:0000313" key="4">
    <source>
        <dbReference type="Proteomes" id="UP000254512"/>
    </source>
</evidence>
<dbReference type="KEGG" id="gho:AL542_13730"/>
<feature type="domain" description="Haem-binding uptake Tiki superfamily ChaN" evidence="2">
    <location>
        <begin position="53"/>
        <end position="255"/>
    </location>
</feature>
<dbReference type="Pfam" id="PF04187">
    <property type="entry name" value="Cofac_haem_bdg"/>
    <property type="match status" value="1"/>
</dbReference>
<protein>
    <submittedName>
        <fullName evidence="3">Uncharacterized iron-regulated protein</fullName>
    </submittedName>
</protein>
<accession>A0A377HPN5</accession>
<dbReference type="STRING" id="673.AL542_13730"/>
<proteinExistence type="predicted"/>
<dbReference type="Proteomes" id="UP000254512">
    <property type="component" value="Unassembled WGS sequence"/>
</dbReference>
<gene>
    <name evidence="3" type="ORF">NCTC11645_02547</name>
</gene>
<feature type="signal peptide" evidence="1">
    <location>
        <begin position="1"/>
        <end position="19"/>
    </location>
</feature>
<dbReference type="CDD" id="cd14727">
    <property type="entry name" value="ChanN-like"/>
    <property type="match status" value="1"/>
</dbReference>
<feature type="chain" id="PRO_5016986463" evidence="1">
    <location>
        <begin position="20"/>
        <end position="319"/>
    </location>
</feature>
<keyword evidence="1" id="KW-0732">Signal</keyword>
<dbReference type="PIRSF" id="PIRSF020419">
    <property type="entry name" value="Fe_uptake_reg_CjrA_prd"/>
    <property type="match status" value="1"/>
</dbReference>